<comment type="caution">
    <text evidence="3">The sequence shown here is derived from an EMBL/GenBank/DDBJ whole genome shotgun (WGS) entry which is preliminary data.</text>
</comment>
<keyword evidence="2" id="KW-0732">Signal</keyword>
<dbReference type="EMBL" id="CAXHTA020000015">
    <property type="protein sequence ID" value="CAL5226008.1"/>
    <property type="molecule type" value="Genomic_DNA"/>
</dbReference>
<dbReference type="Gene3D" id="3.40.50.11350">
    <property type="match status" value="1"/>
</dbReference>
<evidence type="ECO:0000313" key="4">
    <source>
        <dbReference type="Proteomes" id="UP001497392"/>
    </source>
</evidence>
<protein>
    <submittedName>
        <fullName evidence="3">G8812 protein</fullName>
    </submittedName>
</protein>
<accession>A0ABP1G5R8</accession>
<gene>
    <name evidence="3" type="primary">g8812</name>
    <name evidence="3" type="ORF">VP750_LOCUS7914</name>
</gene>
<organism evidence="3 4">
    <name type="scientific">Coccomyxa viridis</name>
    <dbReference type="NCBI Taxonomy" id="1274662"/>
    <lineage>
        <taxon>Eukaryota</taxon>
        <taxon>Viridiplantae</taxon>
        <taxon>Chlorophyta</taxon>
        <taxon>core chlorophytes</taxon>
        <taxon>Trebouxiophyceae</taxon>
        <taxon>Trebouxiophyceae incertae sedis</taxon>
        <taxon>Coccomyxaceae</taxon>
        <taxon>Coccomyxa</taxon>
    </lineage>
</organism>
<reference evidence="3 4" key="1">
    <citation type="submission" date="2024-06" db="EMBL/GenBank/DDBJ databases">
        <authorList>
            <person name="Kraege A."/>
            <person name="Thomma B."/>
        </authorList>
    </citation>
    <scope>NUCLEOTIDE SEQUENCE [LARGE SCALE GENOMIC DNA]</scope>
</reference>
<dbReference type="Proteomes" id="UP001497392">
    <property type="component" value="Unassembled WGS sequence"/>
</dbReference>
<sequence length="476" mass="52412">MRHRHQQLRAAIAISLLGISSACTVLELQQDGFATNAMYMLHALPIFLKENGTFFLDSTAFPYTCNEGSGFMDFFLPENLIVPWSAPKELAAGEVCRRVTFAQVDDLVYNKLKLPQYQLDLVGIRTMWWYKKWVWSWIEEERLAELRDITSPSIAFHIRGGDIFEADKAQGRRSTLPADYIQAFHRTHPHVKGGTCIFLGDEAGLLDQAAEIAEKKLKCKARFGSAPVFKEGFNKARFSNLHADARCQASLQILADLEVMGRADYFVASYHSKWAKLVEWLRYGLYQKDRSSSVDASADHADLFTVIYGLFNNNKESAAPATEVRQAHAADILTGEAAAQEKGAKEADSQPTKVPAHKTPSSMKTPPAAEKGAHASAHATEKGAHTAVKGGKAKEATTERKTSKKKKKPKVVAAQEEEPVQAKPKGSGQGGQASFAAQEQREPLLADELPLEADEVIDECLGLTCGHDEKSAVEPI</sequence>
<feature type="signal peptide" evidence="2">
    <location>
        <begin position="1"/>
        <end position="22"/>
    </location>
</feature>
<keyword evidence="4" id="KW-1185">Reference proteome</keyword>
<feature type="region of interest" description="Disordered" evidence="1">
    <location>
        <begin position="337"/>
        <end position="448"/>
    </location>
</feature>
<feature type="compositionally biased region" description="Low complexity" evidence="1">
    <location>
        <begin position="368"/>
        <end position="378"/>
    </location>
</feature>
<evidence type="ECO:0000256" key="2">
    <source>
        <dbReference type="SAM" id="SignalP"/>
    </source>
</evidence>
<feature type="chain" id="PRO_5047398940" evidence="2">
    <location>
        <begin position="23"/>
        <end position="476"/>
    </location>
</feature>
<evidence type="ECO:0000256" key="1">
    <source>
        <dbReference type="SAM" id="MobiDB-lite"/>
    </source>
</evidence>
<evidence type="ECO:0000313" key="3">
    <source>
        <dbReference type="EMBL" id="CAL5226008.1"/>
    </source>
</evidence>
<dbReference type="PROSITE" id="PS51257">
    <property type="entry name" value="PROKAR_LIPOPROTEIN"/>
    <property type="match status" value="1"/>
</dbReference>
<proteinExistence type="predicted"/>
<feature type="compositionally biased region" description="Basic and acidic residues" evidence="1">
    <location>
        <begin position="392"/>
        <end position="401"/>
    </location>
</feature>
<name>A0ABP1G5R8_9CHLO</name>